<name>A0A9P5I3A1_9HELO</name>
<gene>
    <name evidence="3" type="ORF">EAE97_009633</name>
</gene>
<feature type="domain" description="DUF7371" evidence="2">
    <location>
        <begin position="607"/>
        <end position="811"/>
    </location>
</feature>
<feature type="chain" id="PRO_5040409327" description="DUF7371 domain-containing protein" evidence="1">
    <location>
        <begin position="19"/>
        <end position="817"/>
    </location>
</feature>
<accession>A0A9P5I3A1</accession>
<dbReference type="RefSeq" id="XP_038728854.1">
    <property type="nucleotide sequence ID" value="XM_038880148.1"/>
</dbReference>
<evidence type="ECO:0000313" key="3">
    <source>
        <dbReference type="EMBL" id="KAF7928791.1"/>
    </source>
</evidence>
<dbReference type="GeneID" id="62153221"/>
<evidence type="ECO:0000259" key="2">
    <source>
        <dbReference type="Pfam" id="PF24086"/>
    </source>
</evidence>
<organism evidence="3 4">
    <name type="scientific">Botrytis byssoidea</name>
    <dbReference type="NCBI Taxonomy" id="139641"/>
    <lineage>
        <taxon>Eukaryota</taxon>
        <taxon>Fungi</taxon>
        <taxon>Dikarya</taxon>
        <taxon>Ascomycota</taxon>
        <taxon>Pezizomycotina</taxon>
        <taxon>Leotiomycetes</taxon>
        <taxon>Helotiales</taxon>
        <taxon>Sclerotiniaceae</taxon>
        <taxon>Botrytis</taxon>
    </lineage>
</organism>
<reference evidence="3 4" key="1">
    <citation type="journal article" date="2020" name="Genome Biol. Evol.">
        <title>Comparative genomics of Sclerotiniaceae.</title>
        <authorList>
            <person name="Valero Jimenez C.A."/>
            <person name="Steentjes M."/>
            <person name="Scholten O.E."/>
            <person name="Van Kan J.A.L."/>
        </authorList>
    </citation>
    <scope>NUCLEOTIDE SEQUENCE [LARGE SCALE GENOMIC DNA]</scope>
    <source>
        <strain evidence="3 4">MUCL 94</strain>
    </source>
</reference>
<dbReference type="Proteomes" id="UP000710849">
    <property type="component" value="Unassembled WGS sequence"/>
</dbReference>
<dbReference type="Pfam" id="PF24086">
    <property type="entry name" value="DUF7371"/>
    <property type="match status" value="1"/>
</dbReference>
<evidence type="ECO:0000313" key="4">
    <source>
        <dbReference type="Proteomes" id="UP000710849"/>
    </source>
</evidence>
<keyword evidence="4" id="KW-1185">Reference proteome</keyword>
<dbReference type="InterPro" id="IPR055795">
    <property type="entry name" value="DUF7371"/>
</dbReference>
<dbReference type="EMBL" id="RCSW01000023">
    <property type="protein sequence ID" value="KAF7928791.1"/>
    <property type="molecule type" value="Genomic_DNA"/>
</dbReference>
<proteinExistence type="predicted"/>
<sequence>MNLNFLVSIWAICGTAGAVPQYGSIESTVTVYAPCSEVLAPFPTAVASNRMAQVSADTSLPVNVTPTILNYSPVGFSKSTWAIGASPSSKLAGSLETAAGVIQIPQSSNDVFSFIVVKGTTSWLSGQTPTSAPSQSFVVITSAITVVPLSIPPPSVSTSTSSSEVVVISTETGIHLSTVPSPTLSSPYSSAKSSGSEPVIISTEMVIPLSTLPSSQSSSMTITTKSVSTSEPVVMSSVTNTPVSSTSQSSSSVSSQPESVSNVVFTLTTTKTTFVPFSTPLPTTTASSKPTFTSTGAIISSQSSTNYASFNGTIISSTSTSASVTPQNTVVSTSTISFNLSSMGSNLSTNANPLSSLSSVSILILSKPEISDSSIKPVASVPSTILPSAVELSPSLTANTRFKSASSLATLTVPSPISVVSQSASGRIFTGIASNAGGWNSTSQTASKSAFNTSNFDTIKSLTTLTGVEGSQAAAQTSHSVSATLTTSEFSLIMPTSIYKSISLSKDTSFSTDTSTSSSTTMPSFTSVSSFNATFSTSSLSKSTPASILTPVSNATSTPQSSSLSTVAPISSFISVIKGPSSVTFPNSTSSTSTSIIPSATPTNCGERGDFVLTFDDIPPLSVSNASDTDVQPEPLFNPYHQFLFSDGFAVVPPPKRLPFLPSSKPLLLEFIPNFEANSSNRKTGPNAADHGFSGQIGSGDEGHTGCFNLNLYGASLGCDSTGPSCDFTFTGYKYDVTSKETSLVTQQVIDVPACPELANCVLTNVDLDSSFKDLTYFFMNVTVAGKPKLWWMDDLRLGWSDNSCAMGLCRQNAHVR</sequence>
<comment type="caution">
    <text evidence="3">The sequence shown here is derived from an EMBL/GenBank/DDBJ whole genome shotgun (WGS) entry which is preliminary data.</text>
</comment>
<feature type="signal peptide" evidence="1">
    <location>
        <begin position="1"/>
        <end position="18"/>
    </location>
</feature>
<keyword evidence="1" id="KW-0732">Signal</keyword>
<protein>
    <recommendedName>
        <fullName evidence="2">DUF7371 domain-containing protein</fullName>
    </recommendedName>
</protein>
<evidence type="ECO:0000256" key="1">
    <source>
        <dbReference type="SAM" id="SignalP"/>
    </source>
</evidence>
<dbReference type="AlphaFoldDB" id="A0A9P5I3A1"/>